<dbReference type="InterPro" id="IPR036737">
    <property type="entry name" value="OmpA-like_sf"/>
</dbReference>
<accession>A0A1N7LX31</accession>
<dbReference type="InterPro" id="IPR050330">
    <property type="entry name" value="Bact_OuterMem_StrucFunc"/>
</dbReference>
<dbReference type="Proteomes" id="UP000186917">
    <property type="component" value="Unassembled WGS sequence"/>
</dbReference>
<dbReference type="OrthoDB" id="9815217at2"/>
<dbReference type="STRING" id="477680.SAMN05421788_1011183"/>
<protein>
    <submittedName>
        <fullName evidence="5">Chemotaxis protein MotB</fullName>
    </submittedName>
</protein>
<feature type="signal peptide" evidence="3">
    <location>
        <begin position="1"/>
        <end position="18"/>
    </location>
</feature>
<proteinExistence type="predicted"/>
<feature type="coiled-coil region" evidence="2">
    <location>
        <begin position="25"/>
        <end position="91"/>
    </location>
</feature>
<reference evidence="6" key="1">
    <citation type="submission" date="2017-01" db="EMBL/GenBank/DDBJ databases">
        <authorList>
            <person name="Varghese N."/>
            <person name="Submissions S."/>
        </authorList>
    </citation>
    <scope>NUCLEOTIDE SEQUENCE [LARGE SCALE GENOMIC DNA]</scope>
    <source>
        <strain evidence="6">DSM 21054</strain>
    </source>
</reference>
<sequence length="304" mass="33796">MKKQVLVMAAVSSTLLFACVSPKKLREAESRYTQLNGAYLELQGKLRTCEQNAKDSADAYNRRKTAYEYRLNNATEQVDFLKQNNNQVLNQLKDLSVISGSQAESIKKSLENIGMKDAYIKDLQSAIAKKDSLNMALVMNLKGAIGNLDDKDINIKVDKGVVYIDISDKLLFKSGSYDITDRAKEVLGKVATVLNNQPNIEFMVEGHTDNVKFARGILQDNWDLSVKRATSVVRVLQDQYNIPPARMTAAGRSEYVPVADNNTAEGKAANRRTRIVILPQLDQFFKLLENPQQGGGQPVPAPAR</sequence>
<dbReference type="GO" id="GO:0016020">
    <property type="term" value="C:membrane"/>
    <property type="evidence" value="ECO:0007669"/>
    <property type="project" value="UniProtKB-UniRule"/>
</dbReference>
<name>A0A1N7LX31_9BACT</name>
<dbReference type="Gene3D" id="3.30.1330.60">
    <property type="entry name" value="OmpA-like domain"/>
    <property type="match status" value="1"/>
</dbReference>
<feature type="domain" description="OmpA-like" evidence="4">
    <location>
        <begin position="159"/>
        <end position="281"/>
    </location>
</feature>
<dbReference type="SUPFAM" id="SSF103088">
    <property type="entry name" value="OmpA-like"/>
    <property type="match status" value="1"/>
</dbReference>
<feature type="chain" id="PRO_5013360592" evidence="3">
    <location>
        <begin position="19"/>
        <end position="304"/>
    </location>
</feature>
<gene>
    <name evidence="5" type="ORF">SAMN05421788_1011183</name>
</gene>
<keyword evidence="3" id="KW-0732">Signal</keyword>
<dbReference type="CDD" id="cd07185">
    <property type="entry name" value="OmpA_C-like"/>
    <property type="match status" value="1"/>
</dbReference>
<dbReference type="InterPro" id="IPR006665">
    <property type="entry name" value="OmpA-like"/>
</dbReference>
<dbReference type="PROSITE" id="PS51257">
    <property type="entry name" value="PROKAR_LIPOPROTEIN"/>
    <property type="match status" value="1"/>
</dbReference>
<evidence type="ECO:0000259" key="4">
    <source>
        <dbReference type="PROSITE" id="PS51123"/>
    </source>
</evidence>
<dbReference type="PANTHER" id="PTHR30329:SF21">
    <property type="entry name" value="LIPOPROTEIN YIAD-RELATED"/>
    <property type="match status" value="1"/>
</dbReference>
<keyword evidence="1" id="KW-0472">Membrane</keyword>
<evidence type="ECO:0000313" key="6">
    <source>
        <dbReference type="Proteomes" id="UP000186917"/>
    </source>
</evidence>
<dbReference type="PROSITE" id="PS51123">
    <property type="entry name" value="OMPA_2"/>
    <property type="match status" value="1"/>
</dbReference>
<evidence type="ECO:0000256" key="2">
    <source>
        <dbReference type="SAM" id="Coils"/>
    </source>
</evidence>
<evidence type="ECO:0000313" key="5">
    <source>
        <dbReference type="EMBL" id="SIS78380.1"/>
    </source>
</evidence>
<evidence type="ECO:0000256" key="3">
    <source>
        <dbReference type="SAM" id="SignalP"/>
    </source>
</evidence>
<dbReference type="Pfam" id="PF00691">
    <property type="entry name" value="OmpA"/>
    <property type="match status" value="1"/>
</dbReference>
<dbReference type="RefSeq" id="WP_076376559.1">
    <property type="nucleotide sequence ID" value="NZ_AP017422.1"/>
</dbReference>
<dbReference type="EMBL" id="FTOR01000001">
    <property type="protein sequence ID" value="SIS78380.1"/>
    <property type="molecule type" value="Genomic_DNA"/>
</dbReference>
<keyword evidence="6" id="KW-1185">Reference proteome</keyword>
<keyword evidence="2" id="KW-0175">Coiled coil</keyword>
<evidence type="ECO:0000256" key="1">
    <source>
        <dbReference type="PROSITE-ProRule" id="PRU00473"/>
    </source>
</evidence>
<dbReference type="PANTHER" id="PTHR30329">
    <property type="entry name" value="STATOR ELEMENT OF FLAGELLAR MOTOR COMPLEX"/>
    <property type="match status" value="1"/>
</dbReference>
<organism evidence="5 6">
    <name type="scientific">Filimonas lacunae</name>
    <dbReference type="NCBI Taxonomy" id="477680"/>
    <lineage>
        <taxon>Bacteria</taxon>
        <taxon>Pseudomonadati</taxon>
        <taxon>Bacteroidota</taxon>
        <taxon>Chitinophagia</taxon>
        <taxon>Chitinophagales</taxon>
        <taxon>Chitinophagaceae</taxon>
        <taxon>Filimonas</taxon>
    </lineage>
</organism>
<dbReference type="AlphaFoldDB" id="A0A1N7LX31"/>